<dbReference type="Proteomes" id="UP000005808">
    <property type="component" value="Unassembled WGS sequence"/>
</dbReference>
<feature type="non-terminal residue" evidence="1">
    <location>
        <position position="1"/>
    </location>
</feature>
<sequence>PLASPLRALQSDADASHACEDDRVAAIASYTPVFGDLGSSHAFVQAVAAHTRMLRERGVLATVEAVAGMAIDA</sequence>
<comment type="caution">
    <text evidence="1">The sequence shown here is derived from an EMBL/GenBank/DDBJ whole genome shotgun (WGS) entry which is preliminary data.</text>
</comment>
<name>H1SGN4_9BURK</name>
<dbReference type="PATRIC" id="fig|1127483.3.peg.7531"/>
<dbReference type="InterPro" id="IPR013328">
    <property type="entry name" value="6PGD_dom2"/>
</dbReference>
<evidence type="ECO:0000313" key="1">
    <source>
        <dbReference type="EMBL" id="EHP38295.1"/>
    </source>
</evidence>
<reference evidence="1 2" key="1">
    <citation type="journal article" date="2012" name="J. Bacteriol.">
        <title>De Novo Genome Project of Cupriavidus basilensis OR16.</title>
        <authorList>
            <person name="Cserhati M."/>
            <person name="Kriszt B."/>
            <person name="Szoboszlay S."/>
            <person name="Toth A."/>
            <person name="Szabo I."/>
            <person name="Tancsics A."/>
            <person name="Nagy I."/>
            <person name="Horvath B."/>
            <person name="Nagy I."/>
            <person name="Kukolya J."/>
        </authorList>
    </citation>
    <scope>NUCLEOTIDE SEQUENCE [LARGE SCALE GENOMIC DNA]</scope>
    <source>
        <strain evidence="1 2">OR16</strain>
    </source>
</reference>
<dbReference type="AlphaFoldDB" id="H1SGN4"/>
<dbReference type="Gene3D" id="1.10.1040.10">
    <property type="entry name" value="N-(1-d-carboxylethyl)-l-norvaline Dehydrogenase, domain 2"/>
    <property type="match status" value="1"/>
</dbReference>
<evidence type="ECO:0000313" key="2">
    <source>
        <dbReference type="Proteomes" id="UP000005808"/>
    </source>
</evidence>
<organism evidence="1 2">
    <name type="scientific">Cupriavidus basilensis OR16</name>
    <dbReference type="NCBI Taxonomy" id="1127483"/>
    <lineage>
        <taxon>Bacteria</taxon>
        <taxon>Pseudomonadati</taxon>
        <taxon>Pseudomonadota</taxon>
        <taxon>Betaproteobacteria</taxon>
        <taxon>Burkholderiales</taxon>
        <taxon>Burkholderiaceae</taxon>
        <taxon>Cupriavidus</taxon>
    </lineage>
</organism>
<accession>H1SGN4</accession>
<dbReference type="EMBL" id="AHJE01000134">
    <property type="protein sequence ID" value="EHP38295.1"/>
    <property type="molecule type" value="Genomic_DNA"/>
</dbReference>
<gene>
    <name evidence="1" type="ORF">OR16_37830</name>
</gene>
<proteinExistence type="predicted"/>
<protein>
    <submittedName>
        <fullName evidence="1">Uncharacterized protein</fullName>
    </submittedName>
</protein>